<keyword evidence="1" id="KW-0479">Metal-binding</keyword>
<dbReference type="PANTHER" id="PTHR30231">
    <property type="entry name" value="DNA POLYMERASE III SUBUNIT EPSILON"/>
    <property type="match status" value="1"/>
</dbReference>
<dbReference type="GO" id="GO:0004527">
    <property type="term" value="F:exonuclease activity"/>
    <property type="evidence" value="ECO:0007669"/>
    <property type="project" value="UniProtKB-KW"/>
</dbReference>
<keyword evidence="3" id="KW-0540">Nuclease</keyword>
<keyword evidence="1" id="KW-0863">Zinc-finger</keyword>
<gene>
    <name evidence="3" type="ORF">PUR29_05100</name>
</gene>
<evidence type="ECO:0000259" key="2">
    <source>
        <dbReference type="PROSITE" id="PS50966"/>
    </source>
</evidence>
<feature type="domain" description="SWIM-type" evidence="2">
    <location>
        <begin position="264"/>
        <end position="301"/>
    </location>
</feature>
<dbReference type="InterPro" id="IPR012337">
    <property type="entry name" value="RNaseH-like_sf"/>
</dbReference>
<dbReference type="Pfam" id="PF00929">
    <property type="entry name" value="RNase_T"/>
    <property type="match status" value="1"/>
</dbReference>
<proteinExistence type="predicted"/>
<dbReference type="Gene3D" id="3.30.420.10">
    <property type="entry name" value="Ribonuclease H-like superfamily/Ribonuclease H"/>
    <property type="match status" value="1"/>
</dbReference>
<comment type="caution">
    <text evidence="3">The sequence shown here is derived from an EMBL/GenBank/DDBJ whole genome shotgun (WGS) entry which is preliminary data.</text>
</comment>
<protein>
    <submittedName>
        <fullName evidence="3">3'-5' exonuclease</fullName>
    </submittedName>
</protein>
<organism evidence="3 4">
    <name type="scientific">Methylobacterium ajmalii</name>
    <dbReference type="NCBI Taxonomy" id="2738439"/>
    <lineage>
        <taxon>Bacteria</taxon>
        <taxon>Pseudomonadati</taxon>
        <taxon>Pseudomonadota</taxon>
        <taxon>Alphaproteobacteria</taxon>
        <taxon>Hyphomicrobiales</taxon>
        <taxon>Methylobacteriaceae</taxon>
        <taxon>Methylobacterium</taxon>
    </lineage>
</organism>
<reference evidence="3 4" key="1">
    <citation type="journal article" date="2023" name="PLoS ONE">
        <title>Complete genome assembly of Hawai'i environmental nontuberculous mycobacteria reveals unexpected co-isolation with methylobacteria.</title>
        <authorList>
            <person name="Hendrix J."/>
            <person name="Epperson L.E."/>
            <person name="Tong E.I."/>
            <person name="Chan Y.L."/>
            <person name="Hasan N.A."/>
            <person name="Dawrs S.N."/>
            <person name="Norton G.J."/>
            <person name="Virdi R."/>
            <person name="Crooks J.L."/>
            <person name="Chan E.D."/>
            <person name="Honda J.R."/>
            <person name="Strong M."/>
        </authorList>
    </citation>
    <scope>NUCLEOTIDE SEQUENCE [LARGE SCALE GENOMIC DNA]</scope>
    <source>
        <strain evidence="3 4">NJH_HI04-1</strain>
    </source>
</reference>
<dbReference type="SMART" id="SM00479">
    <property type="entry name" value="EXOIII"/>
    <property type="match status" value="1"/>
</dbReference>
<dbReference type="PROSITE" id="PS50966">
    <property type="entry name" value="ZF_SWIM"/>
    <property type="match status" value="1"/>
</dbReference>
<keyword evidence="1" id="KW-0862">Zinc</keyword>
<keyword evidence="3" id="KW-0378">Hydrolase</keyword>
<evidence type="ECO:0000256" key="1">
    <source>
        <dbReference type="PROSITE-ProRule" id="PRU00325"/>
    </source>
</evidence>
<evidence type="ECO:0000313" key="3">
    <source>
        <dbReference type="EMBL" id="MEN3232977.1"/>
    </source>
</evidence>
<evidence type="ECO:0000313" key="4">
    <source>
        <dbReference type="Proteomes" id="UP001407347"/>
    </source>
</evidence>
<dbReference type="EMBL" id="JAQYXP010000001">
    <property type="protein sequence ID" value="MEN3232977.1"/>
    <property type="molecule type" value="Genomic_DNA"/>
</dbReference>
<keyword evidence="4" id="KW-1185">Reference proteome</keyword>
<dbReference type="InterPro" id="IPR007527">
    <property type="entry name" value="Znf_SWIM"/>
</dbReference>
<dbReference type="InterPro" id="IPR013520">
    <property type="entry name" value="Ribonucl_H"/>
</dbReference>
<keyword evidence="3" id="KW-0269">Exonuclease</keyword>
<dbReference type="CDD" id="cd06130">
    <property type="entry name" value="DNA_pol_III_epsilon_like"/>
    <property type="match status" value="1"/>
</dbReference>
<dbReference type="SUPFAM" id="SSF53098">
    <property type="entry name" value="Ribonuclease H-like"/>
    <property type="match status" value="1"/>
</dbReference>
<name>A0ABU9ZPK7_9HYPH</name>
<accession>A0ABU9ZPK7</accession>
<dbReference type="Proteomes" id="UP001407347">
    <property type="component" value="Unassembled WGS sequence"/>
</dbReference>
<dbReference type="InterPro" id="IPR036397">
    <property type="entry name" value="RNaseH_sf"/>
</dbReference>
<dbReference type="PANTHER" id="PTHR30231:SF42">
    <property type="entry name" value="EXONUCLEASE"/>
    <property type="match status" value="1"/>
</dbReference>
<sequence length="322" mass="34305">MADDGRFRLKFGVFAGESAGMSFSRTLAIDFETANERRDSPCAVGLAWIEDGRVVRRESRLIRPAEMRFSPGNIRVHGIRPRDVERAPSFPEAMAPFLPEIAGSLVLAHNASFDVGVLAATLRAYGLAQPAYTSLCTVQLARRHWPGEGGQGHGTYRLSSLAARIGVTFRHHDAGEDAYACAQIALAVMRESGAPDVASLARRLGLARERAGEGARAPDGLAARALRGIAAPSTVQDAGRGAAPRQARAPLLHFVVRGSSGTPYDVRLVEGRDGPRLRCSCAGARFRPDCRHVRALAAGEIDALLSDNPGDVAQLAGLLRVG</sequence>